<name>A0A1S3J850_LINAN</name>
<evidence type="ECO:0000256" key="5">
    <source>
        <dbReference type="ARBA" id="ARBA00023163"/>
    </source>
</evidence>
<feature type="compositionally biased region" description="Basic residues" evidence="7">
    <location>
        <begin position="318"/>
        <end position="330"/>
    </location>
</feature>
<dbReference type="InterPro" id="IPR035965">
    <property type="entry name" value="PAS-like_dom_sf"/>
</dbReference>
<sequence>MLDGVVALSRSGIMTPNLSKGFDRSFSIRMKSTLTKRGVHVKTSGYRVVHILAHMRPQFSFSVNRKHPPHLIGIVGIALALPPPTISELRMENDTFVTRLGLDFTVSYCEPKISELMNISPDDLNNRSLYDFIHAEDLKRIRKSHVDLLSKGQVLTDYYRMLNKHGGYVWVQTCAMMILNKNDEVISTIIGVNTVLSGIEYSNCIMDTSQMKTVFTPDPDQSDHSENDSGSDQDPGKNGEKDTPSLEPSVVPHGTVASSSANRNGSRQASSTGKSHSSSHETQSPEAALEKISNTKEVDILSEDVFFEDSNKTDTRISRRKLDKPRKRKRSLADEIQSHLDKYSGTVQNNTRLDDENGAQGTEQMQKQDNDSSATEQYQMSSVASDMDQSPPLTNISTDGYAVRITFHAAFC</sequence>
<dbReference type="Gene3D" id="3.30.450.20">
    <property type="entry name" value="PAS domain"/>
    <property type="match status" value="2"/>
</dbReference>
<feature type="compositionally biased region" description="Basic and acidic residues" evidence="7">
    <location>
        <begin position="234"/>
        <end position="244"/>
    </location>
</feature>
<evidence type="ECO:0000313" key="9">
    <source>
        <dbReference type="Proteomes" id="UP000085678"/>
    </source>
</evidence>
<evidence type="ECO:0000259" key="8">
    <source>
        <dbReference type="PROSITE" id="PS50112"/>
    </source>
</evidence>
<evidence type="ECO:0000256" key="3">
    <source>
        <dbReference type="ARBA" id="ARBA00023015"/>
    </source>
</evidence>
<dbReference type="GO" id="GO:0000981">
    <property type="term" value="F:DNA-binding transcription factor activity, RNA polymerase II-specific"/>
    <property type="evidence" value="ECO:0007669"/>
    <property type="project" value="TreeGrafter"/>
</dbReference>
<dbReference type="AlphaFoldDB" id="A0A1S3J850"/>
<dbReference type="GeneID" id="106171033"/>
<feature type="region of interest" description="Disordered" evidence="7">
    <location>
        <begin position="311"/>
        <end position="397"/>
    </location>
</feature>
<dbReference type="STRING" id="7574.A0A1S3J850"/>
<feature type="compositionally biased region" description="Polar residues" evidence="7">
    <location>
        <begin position="256"/>
        <end position="269"/>
    </location>
</feature>
<evidence type="ECO:0000256" key="6">
    <source>
        <dbReference type="ARBA" id="ARBA00023242"/>
    </source>
</evidence>
<dbReference type="Pfam" id="PF08447">
    <property type="entry name" value="PAS_3"/>
    <property type="match status" value="1"/>
</dbReference>
<dbReference type="InterPro" id="IPR013655">
    <property type="entry name" value="PAS_fold_3"/>
</dbReference>
<feature type="domain" description="PAS" evidence="8">
    <location>
        <begin position="106"/>
        <end position="152"/>
    </location>
</feature>
<evidence type="ECO:0000256" key="2">
    <source>
        <dbReference type="ARBA" id="ARBA00022737"/>
    </source>
</evidence>
<dbReference type="OrthoDB" id="6021714at2759"/>
<gene>
    <name evidence="10" type="primary">LOC106171033</name>
</gene>
<dbReference type="InParanoid" id="A0A1S3J850"/>
<dbReference type="SUPFAM" id="SSF55785">
    <property type="entry name" value="PYP-like sensor domain (PAS domain)"/>
    <property type="match status" value="1"/>
</dbReference>
<feature type="compositionally biased region" description="Basic and acidic residues" evidence="7">
    <location>
        <begin position="331"/>
        <end position="342"/>
    </location>
</feature>
<keyword evidence="3" id="KW-0805">Transcription regulation</keyword>
<protein>
    <submittedName>
        <fullName evidence="10">Protein trachealess-like</fullName>
    </submittedName>
</protein>
<reference evidence="10" key="1">
    <citation type="submission" date="2025-08" db="UniProtKB">
        <authorList>
            <consortium name="RefSeq"/>
        </authorList>
    </citation>
    <scope>IDENTIFICATION</scope>
    <source>
        <tissue evidence="10">Gonads</tissue>
    </source>
</reference>
<evidence type="ECO:0000256" key="4">
    <source>
        <dbReference type="ARBA" id="ARBA00023125"/>
    </source>
</evidence>
<dbReference type="SMART" id="SM00091">
    <property type="entry name" value="PAS"/>
    <property type="match status" value="1"/>
</dbReference>
<keyword evidence="6" id="KW-0539">Nucleus</keyword>
<evidence type="ECO:0000313" key="10">
    <source>
        <dbReference type="RefSeq" id="XP_013406577.1"/>
    </source>
</evidence>
<feature type="compositionally biased region" description="Polar residues" evidence="7">
    <location>
        <begin position="359"/>
        <end position="397"/>
    </location>
</feature>
<evidence type="ECO:0000256" key="1">
    <source>
        <dbReference type="ARBA" id="ARBA00004123"/>
    </source>
</evidence>
<feature type="region of interest" description="Disordered" evidence="7">
    <location>
        <begin position="213"/>
        <end position="294"/>
    </location>
</feature>
<dbReference type="Proteomes" id="UP000085678">
    <property type="component" value="Unplaced"/>
</dbReference>
<comment type="subcellular location">
    <subcellularLocation>
        <location evidence="1">Nucleus</location>
    </subcellularLocation>
</comment>
<dbReference type="FunFam" id="3.30.450.20:FF:000021">
    <property type="entry name" value="Neuronal PAS domain-containing protein 3"/>
    <property type="match status" value="1"/>
</dbReference>
<dbReference type="GO" id="GO:0005634">
    <property type="term" value="C:nucleus"/>
    <property type="evidence" value="ECO:0007669"/>
    <property type="project" value="UniProtKB-SubCell"/>
</dbReference>
<dbReference type="PANTHER" id="PTHR23043">
    <property type="entry name" value="HYPOXIA-INDUCIBLE FACTOR 1 ALPHA"/>
    <property type="match status" value="1"/>
</dbReference>
<keyword evidence="4" id="KW-0238">DNA-binding</keyword>
<dbReference type="GO" id="GO:0000977">
    <property type="term" value="F:RNA polymerase II transcription regulatory region sequence-specific DNA binding"/>
    <property type="evidence" value="ECO:0007669"/>
    <property type="project" value="TreeGrafter"/>
</dbReference>
<proteinExistence type="predicted"/>
<dbReference type="InterPro" id="IPR000014">
    <property type="entry name" value="PAS"/>
</dbReference>
<keyword evidence="9" id="KW-1185">Reference proteome</keyword>
<evidence type="ECO:0000256" key="7">
    <source>
        <dbReference type="SAM" id="MobiDB-lite"/>
    </source>
</evidence>
<dbReference type="PANTHER" id="PTHR23043:SF26">
    <property type="entry name" value="PROTEIN TRACHEALESS"/>
    <property type="match status" value="1"/>
</dbReference>
<dbReference type="RefSeq" id="XP_013406577.1">
    <property type="nucleotide sequence ID" value="XM_013551123.1"/>
</dbReference>
<accession>A0A1S3J850</accession>
<keyword evidence="2" id="KW-0677">Repeat</keyword>
<keyword evidence="5" id="KW-0804">Transcription</keyword>
<dbReference type="PROSITE" id="PS50112">
    <property type="entry name" value="PAS"/>
    <property type="match status" value="1"/>
</dbReference>
<dbReference type="KEGG" id="lak:106171033"/>
<dbReference type="CDD" id="cd00130">
    <property type="entry name" value="PAS"/>
    <property type="match status" value="1"/>
</dbReference>
<organism evidence="9 10">
    <name type="scientific">Lingula anatina</name>
    <name type="common">Brachiopod</name>
    <name type="synonym">Lingula unguis</name>
    <dbReference type="NCBI Taxonomy" id="7574"/>
    <lineage>
        <taxon>Eukaryota</taxon>
        <taxon>Metazoa</taxon>
        <taxon>Spiralia</taxon>
        <taxon>Lophotrochozoa</taxon>
        <taxon>Brachiopoda</taxon>
        <taxon>Linguliformea</taxon>
        <taxon>Lingulata</taxon>
        <taxon>Lingulida</taxon>
        <taxon>Linguloidea</taxon>
        <taxon>Lingulidae</taxon>
        <taxon>Lingula</taxon>
    </lineage>
</organism>